<dbReference type="Proteomes" id="UP001212997">
    <property type="component" value="Unassembled WGS sequence"/>
</dbReference>
<sequence length="457" mass="51400">MINLLKILPSFRKEWNSAYSMVSPIAAQELERFKFYACRIQEMEYSSDPSIHPSVYVHLAGLLHDEPLLPSLRHIHWVRYQEFEQHMLMFISPSLRHATIGASPLLFQLLLSEDSDATNNDDTHGLSTLLESLCANAPYTQSLTVEGKLPPDATSLIVRFPNLQKLDLTAAASWTTPNTFTDLGDSHSLIDLGINTSGLQLNDIPQGAFRALQRIEISGTPNSIILVISSISSKVLRHVAINSTYSFDLSDWRICIEKIAEEFSSTIRAIRVKLLMGSRSLTPQTHDMMYFIEPLLRSKHLQVISFDLEGPLRLSDEDLNTMAVRWPDLRNLHLWCHRSGIAPTLTALGSFTTHCPKLRRLELPADAMVASKPHDRGPESPSHALQELYLLGNIDVGESESAAERIAQLCPNLLSFEGYSWDPEANVRFQRIRVAIPSLRRITAVAQGAETYKYRHP</sequence>
<dbReference type="AlphaFoldDB" id="A0AAD5UVI3"/>
<dbReference type="EMBL" id="JANAWD010000584">
    <property type="protein sequence ID" value="KAJ3477548.1"/>
    <property type="molecule type" value="Genomic_DNA"/>
</dbReference>
<gene>
    <name evidence="1" type="ORF">NLI96_g10384</name>
</gene>
<dbReference type="InterPro" id="IPR032675">
    <property type="entry name" value="LRR_dom_sf"/>
</dbReference>
<evidence type="ECO:0000313" key="1">
    <source>
        <dbReference type="EMBL" id="KAJ3477548.1"/>
    </source>
</evidence>
<dbReference type="Gene3D" id="3.80.10.10">
    <property type="entry name" value="Ribonuclease Inhibitor"/>
    <property type="match status" value="1"/>
</dbReference>
<name>A0AAD5UVI3_9APHY</name>
<reference evidence="1" key="1">
    <citation type="submission" date="2022-07" db="EMBL/GenBank/DDBJ databases">
        <title>Genome Sequence of Physisporinus lineatus.</title>
        <authorList>
            <person name="Buettner E."/>
        </authorList>
    </citation>
    <scope>NUCLEOTIDE SEQUENCE</scope>
    <source>
        <strain evidence="1">VT162</strain>
    </source>
</reference>
<comment type="caution">
    <text evidence="1">The sequence shown here is derived from an EMBL/GenBank/DDBJ whole genome shotgun (WGS) entry which is preliminary data.</text>
</comment>
<keyword evidence="2" id="KW-1185">Reference proteome</keyword>
<evidence type="ECO:0000313" key="2">
    <source>
        <dbReference type="Proteomes" id="UP001212997"/>
    </source>
</evidence>
<protein>
    <submittedName>
        <fullName evidence="1">Uncharacterized protein</fullName>
    </submittedName>
</protein>
<dbReference type="SUPFAM" id="SSF52047">
    <property type="entry name" value="RNI-like"/>
    <property type="match status" value="1"/>
</dbReference>
<accession>A0AAD5UVI3</accession>
<organism evidence="1 2">
    <name type="scientific">Meripilus lineatus</name>
    <dbReference type="NCBI Taxonomy" id="2056292"/>
    <lineage>
        <taxon>Eukaryota</taxon>
        <taxon>Fungi</taxon>
        <taxon>Dikarya</taxon>
        <taxon>Basidiomycota</taxon>
        <taxon>Agaricomycotina</taxon>
        <taxon>Agaricomycetes</taxon>
        <taxon>Polyporales</taxon>
        <taxon>Meripilaceae</taxon>
        <taxon>Meripilus</taxon>
    </lineage>
</organism>
<proteinExistence type="predicted"/>